<proteinExistence type="predicted"/>
<reference evidence="4" key="1">
    <citation type="submission" date="2021-01" db="EMBL/GenBank/DDBJ databases">
        <authorList>
            <consortium name="Genoscope - CEA"/>
            <person name="William W."/>
        </authorList>
    </citation>
    <scope>NUCLEOTIDE SEQUENCE</scope>
</reference>
<dbReference type="InterPro" id="IPR051685">
    <property type="entry name" value="Ycf3/AcsC/BcsC/TPR_MFPF"/>
</dbReference>
<dbReference type="SMART" id="SM00028">
    <property type="entry name" value="TPR"/>
    <property type="match status" value="3"/>
</dbReference>
<dbReference type="InterPro" id="IPR019734">
    <property type="entry name" value="TPR_rpt"/>
</dbReference>
<name>A0A8S1YT41_PAROT</name>
<evidence type="ECO:0000256" key="2">
    <source>
        <dbReference type="ARBA" id="ARBA00022803"/>
    </source>
</evidence>
<evidence type="ECO:0000313" key="5">
    <source>
        <dbReference type="Proteomes" id="UP000683925"/>
    </source>
</evidence>
<comment type="caution">
    <text evidence="4">The sequence shown here is derived from an EMBL/GenBank/DDBJ whole genome shotgun (WGS) entry which is preliminary data.</text>
</comment>
<evidence type="ECO:0000313" key="4">
    <source>
        <dbReference type="EMBL" id="CAD8215554.1"/>
    </source>
</evidence>
<dbReference type="PANTHER" id="PTHR44943">
    <property type="entry name" value="CELLULOSE SYNTHASE OPERON PROTEIN C"/>
    <property type="match status" value="1"/>
</dbReference>
<keyword evidence="1" id="KW-0677">Repeat</keyword>
<dbReference type="Pfam" id="PF00515">
    <property type="entry name" value="TPR_1"/>
    <property type="match status" value="1"/>
</dbReference>
<dbReference type="Proteomes" id="UP000683925">
    <property type="component" value="Unassembled WGS sequence"/>
</dbReference>
<gene>
    <name evidence="4" type="ORF">POCTA_138.1.T2990003</name>
</gene>
<dbReference type="Pfam" id="PF13181">
    <property type="entry name" value="TPR_8"/>
    <property type="match status" value="2"/>
</dbReference>
<accession>A0A8S1YT41</accession>
<sequence>MVQQGQLIIKNHNLGLALQNMNKQQEAIECFDKAIAINPNNDNAWNNKGFALHNLQQYNYAILCYDQALYLQITSSRLRNKADSLFQFGKKSEAKQFYQAALEKGSNEKTYIQSQLSQL</sequence>
<dbReference type="PROSITE" id="PS50005">
    <property type="entry name" value="TPR"/>
    <property type="match status" value="1"/>
</dbReference>
<dbReference type="PANTHER" id="PTHR44943:SF4">
    <property type="entry name" value="TPR REPEAT-CONTAINING PROTEIN MJ0798"/>
    <property type="match status" value="1"/>
</dbReference>
<feature type="repeat" description="TPR" evidence="3">
    <location>
        <begin position="8"/>
        <end position="41"/>
    </location>
</feature>
<organism evidence="4 5">
    <name type="scientific">Paramecium octaurelia</name>
    <dbReference type="NCBI Taxonomy" id="43137"/>
    <lineage>
        <taxon>Eukaryota</taxon>
        <taxon>Sar</taxon>
        <taxon>Alveolata</taxon>
        <taxon>Ciliophora</taxon>
        <taxon>Intramacronucleata</taxon>
        <taxon>Oligohymenophorea</taxon>
        <taxon>Peniculida</taxon>
        <taxon>Parameciidae</taxon>
        <taxon>Paramecium</taxon>
    </lineage>
</organism>
<keyword evidence="5" id="KW-1185">Reference proteome</keyword>
<keyword evidence="2 3" id="KW-0802">TPR repeat</keyword>
<evidence type="ECO:0000256" key="1">
    <source>
        <dbReference type="ARBA" id="ARBA00022737"/>
    </source>
</evidence>
<dbReference type="OrthoDB" id="310386at2759"/>
<evidence type="ECO:0000256" key="3">
    <source>
        <dbReference type="PROSITE-ProRule" id="PRU00339"/>
    </source>
</evidence>
<protein>
    <recommendedName>
        <fullName evidence="6">Tetratricopeptide repeat protein</fullName>
    </recommendedName>
</protein>
<dbReference type="AlphaFoldDB" id="A0A8S1YT41"/>
<dbReference type="EMBL" id="CAJJDP010000303">
    <property type="protein sequence ID" value="CAD8215554.1"/>
    <property type="molecule type" value="Genomic_DNA"/>
</dbReference>
<evidence type="ECO:0008006" key="6">
    <source>
        <dbReference type="Google" id="ProtNLM"/>
    </source>
</evidence>